<dbReference type="GO" id="GO:0046872">
    <property type="term" value="F:metal ion binding"/>
    <property type="evidence" value="ECO:0007669"/>
    <property type="project" value="UniProtKB-KW"/>
</dbReference>
<protein>
    <submittedName>
        <fullName evidence="6">Arylsulfatase</fullName>
        <ecNumber evidence="6">3.1.6.1</ecNumber>
    </submittedName>
</protein>
<dbReference type="InterPro" id="IPR017850">
    <property type="entry name" value="Alkaline_phosphatase_core_sf"/>
</dbReference>
<comment type="similarity">
    <text evidence="1">Belongs to the sulfatase family.</text>
</comment>
<evidence type="ECO:0000313" key="7">
    <source>
        <dbReference type="Proteomes" id="UP000317243"/>
    </source>
</evidence>
<dbReference type="FunFam" id="3.40.720.10:FF:000047">
    <property type="entry name" value="Arylsulfatase"/>
    <property type="match status" value="1"/>
</dbReference>
<dbReference type="PANTHER" id="PTHR42693">
    <property type="entry name" value="ARYLSULFATASE FAMILY MEMBER"/>
    <property type="match status" value="1"/>
</dbReference>
<evidence type="ECO:0000256" key="1">
    <source>
        <dbReference type="ARBA" id="ARBA00008779"/>
    </source>
</evidence>
<reference evidence="6 7" key="1">
    <citation type="submission" date="2019-02" db="EMBL/GenBank/DDBJ databases">
        <title>Deep-cultivation of Planctomycetes and their phenomic and genomic characterization uncovers novel biology.</title>
        <authorList>
            <person name="Wiegand S."/>
            <person name="Jogler M."/>
            <person name="Boedeker C."/>
            <person name="Pinto D."/>
            <person name="Vollmers J."/>
            <person name="Rivas-Marin E."/>
            <person name="Kohn T."/>
            <person name="Peeters S.H."/>
            <person name="Heuer A."/>
            <person name="Rast P."/>
            <person name="Oberbeckmann S."/>
            <person name="Bunk B."/>
            <person name="Jeske O."/>
            <person name="Meyerdierks A."/>
            <person name="Storesund J.E."/>
            <person name="Kallscheuer N."/>
            <person name="Luecker S."/>
            <person name="Lage O.M."/>
            <person name="Pohl T."/>
            <person name="Merkel B.J."/>
            <person name="Hornburger P."/>
            <person name="Mueller R.-W."/>
            <person name="Bruemmer F."/>
            <person name="Labrenz M."/>
            <person name="Spormann A.M."/>
            <person name="Op Den Camp H."/>
            <person name="Overmann J."/>
            <person name="Amann R."/>
            <person name="Jetten M.S.M."/>
            <person name="Mascher T."/>
            <person name="Medema M.H."/>
            <person name="Devos D.P."/>
            <person name="Kaster A.-K."/>
            <person name="Ovreas L."/>
            <person name="Rohde M."/>
            <person name="Galperin M.Y."/>
            <person name="Jogler C."/>
        </authorList>
    </citation>
    <scope>NUCLEOTIDE SEQUENCE [LARGE SCALE GENOMIC DNA]</scope>
    <source>
        <strain evidence="6 7">KOR42</strain>
    </source>
</reference>
<dbReference type="RefSeq" id="WP_197440935.1">
    <property type="nucleotide sequence ID" value="NZ_SIHI01000001.1"/>
</dbReference>
<dbReference type="PROSITE" id="PS00149">
    <property type="entry name" value="SULFATASE_2"/>
    <property type="match status" value="1"/>
</dbReference>
<dbReference type="Gene3D" id="3.30.1120.10">
    <property type="match status" value="1"/>
</dbReference>
<keyword evidence="4" id="KW-0106">Calcium</keyword>
<dbReference type="InterPro" id="IPR050738">
    <property type="entry name" value="Sulfatase"/>
</dbReference>
<comment type="caution">
    <text evidence="6">The sequence shown here is derived from an EMBL/GenBank/DDBJ whole genome shotgun (WGS) entry which is preliminary data.</text>
</comment>
<evidence type="ECO:0000256" key="2">
    <source>
        <dbReference type="ARBA" id="ARBA00022723"/>
    </source>
</evidence>
<evidence type="ECO:0000256" key="3">
    <source>
        <dbReference type="ARBA" id="ARBA00022801"/>
    </source>
</evidence>
<dbReference type="EMBL" id="SIHI01000001">
    <property type="protein sequence ID" value="TWT58082.1"/>
    <property type="molecule type" value="Genomic_DNA"/>
</dbReference>
<dbReference type="Pfam" id="PF00884">
    <property type="entry name" value="Sulfatase"/>
    <property type="match status" value="1"/>
</dbReference>
<feature type="domain" description="Sulfatase N-terminal" evidence="5">
    <location>
        <begin position="24"/>
        <end position="423"/>
    </location>
</feature>
<organism evidence="6 7">
    <name type="scientific">Thalassoglobus neptunius</name>
    <dbReference type="NCBI Taxonomy" id="1938619"/>
    <lineage>
        <taxon>Bacteria</taxon>
        <taxon>Pseudomonadati</taxon>
        <taxon>Planctomycetota</taxon>
        <taxon>Planctomycetia</taxon>
        <taxon>Planctomycetales</taxon>
        <taxon>Planctomycetaceae</taxon>
        <taxon>Thalassoglobus</taxon>
    </lineage>
</organism>
<evidence type="ECO:0000259" key="5">
    <source>
        <dbReference type="Pfam" id="PF00884"/>
    </source>
</evidence>
<gene>
    <name evidence="6" type="primary">atsA_16</name>
    <name evidence="6" type="ORF">KOR42_14530</name>
</gene>
<dbReference type="CDD" id="cd16025">
    <property type="entry name" value="PAS_like"/>
    <property type="match status" value="1"/>
</dbReference>
<dbReference type="Gene3D" id="3.40.720.10">
    <property type="entry name" value="Alkaline Phosphatase, subunit A"/>
    <property type="match status" value="1"/>
</dbReference>
<keyword evidence="7" id="KW-1185">Reference proteome</keyword>
<dbReference type="InterPro" id="IPR000917">
    <property type="entry name" value="Sulfatase_N"/>
</dbReference>
<dbReference type="GO" id="GO:0004065">
    <property type="term" value="F:arylsulfatase activity"/>
    <property type="evidence" value="ECO:0007669"/>
    <property type="project" value="UniProtKB-EC"/>
</dbReference>
<dbReference type="EC" id="3.1.6.1" evidence="6"/>
<dbReference type="Proteomes" id="UP000317243">
    <property type="component" value="Unassembled WGS sequence"/>
</dbReference>
<name>A0A5C5X891_9PLAN</name>
<evidence type="ECO:0000256" key="4">
    <source>
        <dbReference type="ARBA" id="ARBA00022837"/>
    </source>
</evidence>
<evidence type="ECO:0000313" key="6">
    <source>
        <dbReference type="EMBL" id="TWT58082.1"/>
    </source>
</evidence>
<dbReference type="PANTHER" id="PTHR42693:SF53">
    <property type="entry name" value="ENDO-4-O-SULFATASE"/>
    <property type="match status" value="1"/>
</dbReference>
<sequence>MKPINIVALTILFSGPAFAEDRRPNIVLIMADDMGFSDIGCYGGEIQTPNIDSLAEGGLRFTQFYNTGRCCPTRASLMTGLYPHESGVGHMVYSDRGDGYHPYLNKNCVTIAEVLKSAGYRTMMAGKWHIGHQQGQWPTDRGFEHFYGIHIHVDSYFKVLPGCPVYHNDQLVIPPTVDPPNTLHPEQEWYTTDVFTDWSVKFLKESQSNDKPFFLYTAFNSPHWPLEAPQENIDRCQGRYDEGWDVLRAEKLQKIKELGIVRNDTQLSPSGCPEWSELTLEDQQELAFRREIYAAQIERMDENIGRIIQTLRDSGELDRTLIFFLSDNGCCAEGGMFGYKWQENTEENFADWRNESARSSSMGEAWSNASNTPFRMHKRWVHEGGIATPLIAHWPQLIKSAGGLTHQPGHVIDILATCLDVADADYPEEFNGQVIKQAPGKSLVPTFLDPERREHRTLFWEHEAHAAIREGDWKLVTLNAHSPENWELYDLSEERTETNDLRSEHLERVDSMIARWTEWAEQANVLPWPKDRPKKKKNQKK</sequence>
<keyword evidence="2" id="KW-0479">Metal-binding</keyword>
<proteinExistence type="inferred from homology"/>
<dbReference type="InterPro" id="IPR024607">
    <property type="entry name" value="Sulfatase_CS"/>
</dbReference>
<keyword evidence="3 6" id="KW-0378">Hydrolase</keyword>
<dbReference type="SUPFAM" id="SSF53649">
    <property type="entry name" value="Alkaline phosphatase-like"/>
    <property type="match status" value="1"/>
</dbReference>
<accession>A0A5C5X891</accession>
<dbReference type="AlphaFoldDB" id="A0A5C5X891"/>